<feature type="domain" description="Transposon Tn7 transposition protein TnsD C-terminal" evidence="2">
    <location>
        <begin position="355"/>
        <end position="532"/>
    </location>
</feature>
<accession>A0A6P2UWX3</accession>
<reference evidence="3 4" key="1">
    <citation type="submission" date="2019-09" db="EMBL/GenBank/DDBJ databases">
        <authorList>
            <person name="Depoorter E."/>
        </authorList>
    </citation>
    <scope>NUCLEOTIDE SEQUENCE [LARGE SCALE GENOMIC DNA]</scope>
    <source>
        <strain evidence="3">R-39750</strain>
    </source>
</reference>
<dbReference type="EMBL" id="CABVQN010000003">
    <property type="protein sequence ID" value="VWC75712.1"/>
    <property type="molecule type" value="Genomic_DNA"/>
</dbReference>
<dbReference type="Proteomes" id="UP000494110">
    <property type="component" value="Unassembled WGS sequence"/>
</dbReference>
<dbReference type="Pfam" id="PF06527">
    <property type="entry name" value="TniQ"/>
    <property type="match status" value="1"/>
</dbReference>
<sequence>MAIALFPLRDNETLESNFGRYAEFFGLKSTRWLRGRLFGYIGKPGVKLPNSISRLAEQTHDCWRMSAEDIVENHTEYLYATRAVSPTMREEILRSMLRPPERGSSGRLSAYAPKRERVPGLRYCEECLAQCRDRHVDAYFKLNHQLPGVFYCDEHWIVLKVIDQCEVNYDFGITVGRCVNGVGQAIIQSTSQSELSAAMDVARLSVDRTRLSENVPLALKCHDLLRKSGFLRLDSTINGGALIYEWQAYFGSEYCFLAGINARRIWAWLANVESCAYLNKFVNPFMYVAAESFLENRILSPGSFVPAHRRKLIPVKCRSADPPSLDLPQCVGALHQNGDSYKMSGYLIRSGGWKVVCSCGISYRVLDACQDKAVKMIPFAYGARYRRKFIELLERGCSPKRAARELHLGETTGLSWACKSKPKRREPISMAEIRGYRTEWRRLVDGAPCTTRIMSAQRGNPGLYEILRKNDHTWFVKFNRCHRSWRTEAPFHVNGIDLEGERVRKAWSEIMQMEPPVRATRAAILDEAGLPQHLASETYARSPLWTELAETREAHRERVISWLGSFSMKHHMRKGNSAINDVIRGTGLTMQSFTDEQKRRIREFVLQSSKSDV</sequence>
<feature type="domain" description="TniQ" evidence="1">
    <location>
        <begin position="9"/>
        <end position="159"/>
    </location>
</feature>
<dbReference type="InterPro" id="IPR009492">
    <property type="entry name" value="TniQ"/>
</dbReference>
<evidence type="ECO:0000313" key="3">
    <source>
        <dbReference type="EMBL" id="VWC75712.1"/>
    </source>
</evidence>
<dbReference type="Pfam" id="PF15978">
    <property type="entry name" value="TnsD"/>
    <property type="match status" value="1"/>
</dbReference>
<dbReference type="AlphaFoldDB" id="A0A6P2UWX3"/>
<protein>
    <recommendedName>
        <fullName evidence="5">Transposon Tn7 transposition protein TnsD C-termianl domain-containing protein</fullName>
    </recommendedName>
</protein>
<evidence type="ECO:0000259" key="2">
    <source>
        <dbReference type="Pfam" id="PF15978"/>
    </source>
</evidence>
<proteinExistence type="predicted"/>
<evidence type="ECO:0008006" key="5">
    <source>
        <dbReference type="Google" id="ProtNLM"/>
    </source>
</evidence>
<evidence type="ECO:0000259" key="1">
    <source>
        <dbReference type="Pfam" id="PF06527"/>
    </source>
</evidence>
<evidence type="ECO:0000313" key="4">
    <source>
        <dbReference type="Proteomes" id="UP000494110"/>
    </source>
</evidence>
<organism evidence="3 4">
    <name type="scientific">Burkholderia lata (strain ATCC 17760 / DSM 23089 / LMG 22485 / NCIMB 9086 / R18194 / 383)</name>
    <dbReference type="NCBI Taxonomy" id="482957"/>
    <lineage>
        <taxon>Bacteria</taxon>
        <taxon>Pseudomonadati</taxon>
        <taxon>Pseudomonadota</taxon>
        <taxon>Betaproteobacteria</taxon>
        <taxon>Burkholderiales</taxon>
        <taxon>Burkholderiaceae</taxon>
        <taxon>Burkholderia</taxon>
        <taxon>Burkholderia cepacia complex</taxon>
    </lineage>
</organism>
<name>A0A6P2UWX3_BURL3</name>
<gene>
    <name evidence="3" type="ORF">BLA39750_00854</name>
</gene>
<dbReference type="InterPro" id="IPR032750">
    <property type="entry name" value="TnsD_C"/>
</dbReference>